<keyword evidence="2" id="KW-1185">Reference proteome</keyword>
<evidence type="ECO:0000313" key="2">
    <source>
        <dbReference type="Proteomes" id="UP000267536"/>
    </source>
</evidence>
<dbReference type="PANTHER" id="PTHR36439:SF1">
    <property type="entry name" value="DUF1697 DOMAIN-CONTAINING PROTEIN"/>
    <property type="match status" value="1"/>
</dbReference>
<dbReference type="AlphaFoldDB" id="A0A3N4G8J4"/>
<dbReference type="RefSeq" id="WP_123931329.1">
    <property type="nucleotide sequence ID" value="NZ_JBPSDP010000010.1"/>
</dbReference>
<organism evidence="1 2">
    <name type="scientific">Gordonia oryzae</name>
    <dbReference type="NCBI Taxonomy" id="2487349"/>
    <lineage>
        <taxon>Bacteria</taxon>
        <taxon>Bacillati</taxon>
        <taxon>Actinomycetota</taxon>
        <taxon>Actinomycetes</taxon>
        <taxon>Mycobacteriales</taxon>
        <taxon>Gordoniaceae</taxon>
        <taxon>Gordonia</taxon>
    </lineage>
</organism>
<dbReference type="PIRSF" id="PIRSF008502">
    <property type="entry name" value="UCP008502"/>
    <property type="match status" value="1"/>
</dbReference>
<dbReference type="OrthoDB" id="9806494at2"/>
<reference evidence="1 2" key="1">
    <citation type="submission" date="2018-11" db="EMBL/GenBank/DDBJ databases">
        <title>Draft genome sequence of Gordonia sp. RS15-1S isolated from rice stems.</title>
        <authorList>
            <person name="Muangham S."/>
        </authorList>
    </citation>
    <scope>NUCLEOTIDE SEQUENCE [LARGE SCALE GENOMIC DNA]</scope>
    <source>
        <strain evidence="1 2">RS15-1S</strain>
    </source>
</reference>
<proteinExistence type="predicted"/>
<dbReference type="Proteomes" id="UP000267536">
    <property type="component" value="Unassembled WGS sequence"/>
</dbReference>
<dbReference type="InterPro" id="IPR012545">
    <property type="entry name" value="DUF1697"/>
</dbReference>
<name>A0A3N4G8J4_9ACTN</name>
<dbReference type="PANTHER" id="PTHR36439">
    <property type="entry name" value="BLL4334 PROTEIN"/>
    <property type="match status" value="1"/>
</dbReference>
<accession>A0A3N4G8J4</accession>
<evidence type="ECO:0000313" key="1">
    <source>
        <dbReference type="EMBL" id="RPA59063.1"/>
    </source>
</evidence>
<gene>
    <name evidence="1" type="ORF">EF294_14705</name>
</gene>
<dbReference type="SUPFAM" id="SSF160379">
    <property type="entry name" value="SP0830-like"/>
    <property type="match status" value="1"/>
</dbReference>
<protein>
    <submittedName>
        <fullName evidence="1">DUF1697 domain-containing protein</fullName>
    </submittedName>
</protein>
<comment type="caution">
    <text evidence="1">The sequence shown here is derived from an EMBL/GenBank/DDBJ whole genome shotgun (WGS) entry which is preliminary data.</text>
</comment>
<sequence>MARPVFLIRAINVGGAKLPMAELRSTATELGATDVSTHIASGNLICTPHDSADDFARALQAAIEERYGFSREVITRSVTQLRDAFAAYPFEASDEKFAHIYFLTGEPDTAKAEAFVAKDFGSDELAVIGSDLHIHYAAGVAGSTLSAPKIARGLGVTGTGRNLRTVRTLIELAET</sequence>
<dbReference type="Gene3D" id="3.30.70.1280">
    <property type="entry name" value="SP0830-like domains"/>
    <property type="match status" value="1"/>
</dbReference>
<dbReference type="Pfam" id="PF08002">
    <property type="entry name" value="DUF1697"/>
    <property type="match status" value="1"/>
</dbReference>
<dbReference type="EMBL" id="RKMH01000010">
    <property type="protein sequence ID" value="RPA59063.1"/>
    <property type="molecule type" value="Genomic_DNA"/>
</dbReference>